<sequence>MVSGTDHRDHPEYAGPRARPSARGALTPVIDRVYPLEEAAAAVRHLESGHPRGKLVVTI</sequence>
<feature type="region of interest" description="Disordered" evidence="1">
    <location>
        <begin position="1"/>
        <end position="22"/>
    </location>
</feature>
<accession>A0A5P8KGR9</accession>
<evidence type="ECO:0000313" key="3">
    <source>
        <dbReference type="Proteomes" id="UP000327294"/>
    </source>
</evidence>
<evidence type="ECO:0000256" key="1">
    <source>
        <dbReference type="SAM" id="MobiDB-lite"/>
    </source>
</evidence>
<dbReference type="KEGG" id="sphv:F9278_02570"/>
<dbReference type="EMBL" id="CP045096">
    <property type="protein sequence ID" value="QFR02332.1"/>
    <property type="molecule type" value="Genomic_DNA"/>
</dbReference>
<dbReference type="Proteomes" id="UP000327294">
    <property type="component" value="Chromosome"/>
</dbReference>
<dbReference type="Gene3D" id="3.90.180.10">
    <property type="entry name" value="Medium-chain alcohol dehydrogenases, catalytic domain"/>
    <property type="match status" value="1"/>
</dbReference>
<organism evidence="2 3">
    <name type="scientific">Streptomyces phaeolivaceus</name>
    <dbReference type="NCBI Taxonomy" id="2653200"/>
    <lineage>
        <taxon>Bacteria</taxon>
        <taxon>Bacillati</taxon>
        <taxon>Actinomycetota</taxon>
        <taxon>Actinomycetes</taxon>
        <taxon>Kitasatosporales</taxon>
        <taxon>Streptomycetaceae</taxon>
        <taxon>Streptomyces</taxon>
    </lineage>
</organism>
<feature type="compositionally biased region" description="Basic and acidic residues" evidence="1">
    <location>
        <begin position="1"/>
        <end position="12"/>
    </location>
</feature>
<dbReference type="RefSeq" id="WP_152173648.1">
    <property type="nucleotide sequence ID" value="NZ_CP045096.1"/>
</dbReference>
<proteinExistence type="predicted"/>
<evidence type="ECO:0000313" key="2">
    <source>
        <dbReference type="EMBL" id="QFR02332.1"/>
    </source>
</evidence>
<name>A0A5P8KGR9_9ACTN</name>
<dbReference type="Pfam" id="PF13602">
    <property type="entry name" value="ADH_zinc_N_2"/>
    <property type="match status" value="1"/>
</dbReference>
<gene>
    <name evidence="2" type="ORF">F9278_02570</name>
</gene>
<reference evidence="2 3" key="1">
    <citation type="submission" date="2019-10" db="EMBL/GenBank/DDBJ databases">
        <title>Streptomyces sp. strain GY16 isolated from leaves of Broussonetia papyrifera.</title>
        <authorList>
            <person name="Mo P."/>
        </authorList>
    </citation>
    <scope>NUCLEOTIDE SEQUENCE [LARGE SCALE GENOMIC DNA]</scope>
    <source>
        <strain evidence="2 3">GY16</strain>
    </source>
</reference>
<dbReference type="AlphaFoldDB" id="A0A5P8KGR9"/>
<keyword evidence="3" id="KW-1185">Reference proteome</keyword>
<protein>
    <submittedName>
        <fullName evidence="2">Zinc-binding dehydrogenase</fullName>
    </submittedName>
</protein>